<keyword evidence="7" id="KW-0460">Magnesium</keyword>
<feature type="domain" description="CobB/CobQ-like glutamine amidotransferase" evidence="10">
    <location>
        <begin position="241"/>
        <end position="420"/>
    </location>
</feature>
<reference evidence="11 12" key="1">
    <citation type="submission" date="2019-03" db="EMBL/GenBank/DDBJ databases">
        <title>Porphyromonas levii Isolated from the Uterus of Dairy Cows.</title>
        <authorList>
            <person name="Francis A.M."/>
        </authorList>
    </citation>
    <scope>NUCLEOTIDE SEQUENCE [LARGE SCALE GENOMIC DNA]</scope>
    <source>
        <strain evidence="11 12">AF5678</strain>
    </source>
</reference>
<dbReference type="Gene3D" id="3.40.50.300">
    <property type="entry name" value="P-loop containing nucleotide triphosphate hydrolases"/>
    <property type="match status" value="1"/>
</dbReference>
<dbReference type="STRING" id="1122973.GCA_000379925_01853"/>
<protein>
    <submittedName>
        <fullName evidence="11">Cobyrinate a,c-diamide synthase</fullName>
    </submittedName>
</protein>
<dbReference type="AlphaFoldDB" id="A0A4Y8WSC4"/>
<evidence type="ECO:0000256" key="2">
    <source>
        <dbReference type="ARBA" id="ARBA00004953"/>
    </source>
</evidence>
<comment type="caution">
    <text evidence="11">The sequence shown here is derived from an EMBL/GenBank/DDBJ whole genome shotgun (WGS) entry which is preliminary data.</text>
</comment>
<dbReference type="PANTHER" id="PTHR43873">
    <property type="entry name" value="COBYRINATE A,C-DIAMIDE SYNTHASE"/>
    <property type="match status" value="1"/>
</dbReference>
<dbReference type="NCBIfam" id="NF002204">
    <property type="entry name" value="PRK01077.1"/>
    <property type="match status" value="1"/>
</dbReference>
<evidence type="ECO:0000256" key="7">
    <source>
        <dbReference type="ARBA" id="ARBA00022842"/>
    </source>
</evidence>
<dbReference type="InterPro" id="IPR011698">
    <property type="entry name" value="GATase_3"/>
</dbReference>
<comment type="pathway">
    <text evidence="2">Cofactor biosynthesis; adenosylcobalamin biosynthesis.</text>
</comment>
<evidence type="ECO:0000256" key="8">
    <source>
        <dbReference type="ARBA" id="ARBA00022962"/>
    </source>
</evidence>
<dbReference type="GO" id="GO:0005524">
    <property type="term" value="F:ATP binding"/>
    <property type="evidence" value="ECO:0007669"/>
    <property type="project" value="UniProtKB-KW"/>
</dbReference>
<keyword evidence="12" id="KW-1185">Reference proteome</keyword>
<keyword evidence="3" id="KW-0169">Cobalamin biosynthesis</keyword>
<evidence type="ECO:0000256" key="5">
    <source>
        <dbReference type="ARBA" id="ARBA00022741"/>
    </source>
</evidence>
<sequence>MRHSSFMIAAPTSESGKSTMTIGILRALHKRSIQVQPYKCGPDYIDPKLHEVASQQTSINLDLFMNSEEVVKESFARYDAPAQVSVVEGVMGLFDGYNRDNGSSAHLARTLGLPIVLVVTPKSMAYSVAPLLYGIKHFQPELNIVGVLFNKVNSETHFKYLLQACEDAGVQCIGRIPTDKQLELPSRYLGLETEDASKLERYAEQAARLIEENISLDTLLSLTEKEPSVAPEPMPKLSALNIAVAKDEAFTFIYPENIKILEQFGTITYFSPMRDSHLPESDFVYFPGGYPELYLRELSANSSMLKSVQSYAESGKPMLAEGGGMLYLGRGLTDSSNNRYPLVGLLAQEATMQSPKLSLGYRQFTLDDVQVKGHEFHYSRLEHPIPSIVQQHSAHNVEVPTSLVRYNNCFATYTHLRFTNALIGWLLNA</sequence>
<keyword evidence="5" id="KW-0547">Nucleotide-binding</keyword>
<dbReference type="NCBIfam" id="TIGR00379">
    <property type="entry name" value="cobB"/>
    <property type="match status" value="1"/>
</dbReference>
<dbReference type="InterPro" id="IPR004484">
    <property type="entry name" value="CbiA/CobB_synth"/>
</dbReference>
<dbReference type="SUPFAM" id="SSF52317">
    <property type="entry name" value="Class I glutamine amidotransferase-like"/>
    <property type="match status" value="1"/>
</dbReference>
<evidence type="ECO:0000256" key="1">
    <source>
        <dbReference type="ARBA" id="ARBA00001946"/>
    </source>
</evidence>
<accession>A0A4Y8WSC4</accession>
<gene>
    <name evidence="11" type="ORF">E4P47_02620</name>
</gene>
<dbReference type="EMBL" id="SPNC01000024">
    <property type="protein sequence ID" value="TFH96291.1"/>
    <property type="molecule type" value="Genomic_DNA"/>
</dbReference>
<dbReference type="SUPFAM" id="SSF52540">
    <property type="entry name" value="P-loop containing nucleoside triphosphate hydrolases"/>
    <property type="match status" value="1"/>
</dbReference>
<dbReference type="Pfam" id="PF01656">
    <property type="entry name" value="CbiA"/>
    <property type="match status" value="1"/>
</dbReference>
<dbReference type="PANTHER" id="PTHR43873:SF1">
    <property type="entry name" value="COBYRINATE A,C-DIAMIDE SYNTHASE"/>
    <property type="match status" value="1"/>
</dbReference>
<dbReference type="InterPro" id="IPR029062">
    <property type="entry name" value="Class_I_gatase-like"/>
</dbReference>
<dbReference type="GO" id="GO:0009236">
    <property type="term" value="P:cobalamin biosynthetic process"/>
    <property type="evidence" value="ECO:0007669"/>
    <property type="project" value="UniProtKB-KW"/>
</dbReference>
<dbReference type="Proteomes" id="UP000297225">
    <property type="component" value="Unassembled WGS sequence"/>
</dbReference>
<evidence type="ECO:0000256" key="4">
    <source>
        <dbReference type="ARBA" id="ARBA00022598"/>
    </source>
</evidence>
<evidence type="ECO:0000259" key="9">
    <source>
        <dbReference type="Pfam" id="PF01656"/>
    </source>
</evidence>
<dbReference type="Pfam" id="PF07685">
    <property type="entry name" value="GATase_3"/>
    <property type="match status" value="1"/>
</dbReference>
<evidence type="ECO:0000259" key="10">
    <source>
        <dbReference type="Pfam" id="PF07685"/>
    </source>
</evidence>
<dbReference type="GO" id="GO:0042242">
    <property type="term" value="F:cobyrinic acid a,c-diamide synthase activity"/>
    <property type="evidence" value="ECO:0007669"/>
    <property type="project" value="InterPro"/>
</dbReference>
<dbReference type="RefSeq" id="WP_018359084.1">
    <property type="nucleotide sequence ID" value="NZ_CP197400.1"/>
</dbReference>
<dbReference type="InterPro" id="IPR002586">
    <property type="entry name" value="CobQ/CobB/MinD/ParA_Nub-bd_dom"/>
</dbReference>
<dbReference type="CDD" id="cd05388">
    <property type="entry name" value="CobB_N"/>
    <property type="match status" value="1"/>
</dbReference>
<dbReference type="InterPro" id="IPR027417">
    <property type="entry name" value="P-loop_NTPase"/>
</dbReference>
<organism evidence="11 12">
    <name type="scientific">Porphyromonas levii</name>
    <dbReference type="NCBI Taxonomy" id="28114"/>
    <lineage>
        <taxon>Bacteria</taxon>
        <taxon>Pseudomonadati</taxon>
        <taxon>Bacteroidota</taxon>
        <taxon>Bacteroidia</taxon>
        <taxon>Bacteroidales</taxon>
        <taxon>Porphyromonadaceae</taxon>
        <taxon>Porphyromonas</taxon>
    </lineage>
</organism>
<comment type="cofactor">
    <cofactor evidence="1">
        <name>Mg(2+)</name>
        <dbReference type="ChEBI" id="CHEBI:18420"/>
    </cofactor>
</comment>
<evidence type="ECO:0000313" key="12">
    <source>
        <dbReference type="Proteomes" id="UP000297225"/>
    </source>
</evidence>
<dbReference type="Gene3D" id="3.40.50.880">
    <property type="match status" value="1"/>
</dbReference>
<proteinExistence type="predicted"/>
<evidence type="ECO:0000313" key="11">
    <source>
        <dbReference type="EMBL" id="TFH96291.1"/>
    </source>
</evidence>
<evidence type="ECO:0000256" key="3">
    <source>
        <dbReference type="ARBA" id="ARBA00022573"/>
    </source>
</evidence>
<name>A0A4Y8WSC4_9PORP</name>
<keyword evidence="4" id="KW-0436">Ligase</keyword>
<dbReference type="CDD" id="cd03130">
    <property type="entry name" value="GATase1_CobB"/>
    <property type="match status" value="1"/>
</dbReference>
<keyword evidence="6" id="KW-0067">ATP-binding</keyword>
<keyword evidence="8" id="KW-0315">Glutamine amidotransferase</keyword>
<evidence type="ECO:0000256" key="6">
    <source>
        <dbReference type="ARBA" id="ARBA00022840"/>
    </source>
</evidence>
<dbReference type="OrthoDB" id="9764035at2"/>
<dbReference type="GeneID" id="66797291"/>
<feature type="domain" description="CobQ/CobB/MinD/ParA nucleotide binding" evidence="9">
    <location>
        <begin position="7"/>
        <end position="187"/>
    </location>
</feature>
<dbReference type="PROSITE" id="PS51274">
    <property type="entry name" value="GATASE_COBBQ"/>
    <property type="match status" value="1"/>
</dbReference>